<evidence type="ECO:0000313" key="3">
    <source>
        <dbReference type="Proteomes" id="UP000624279"/>
    </source>
</evidence>
<evidence type="ECO:0000256" key="1">
    <source>
        <dbReference type="SAM" id="Phobius"/>
    </source>
</evidence>
<dbReference type="EMBL" id="JACOGA010000002">
    <property type="protein sequence ID" value="MBC3872584.1"/>
    <property type="molecule type" value="Genomic_DNA"/>
</dbReference>
<protein>
    <submittedName>
        <fullName evidence="2">Uncharacterized protein</fullName>
    </submittedName>
</protein>
<keyword evidence="1" id="KW-1133">Transmembrane helix</keyword>
<comment type="caution">
    <text evidence="2">The sequence shown here is derived from an EMBL/GenBank/DDBJ whole genome shotgun (WGS) entry which is preliminary data.</text>
</comment>
<feature type="transmembrane region" description="Helical" evidence="1">
    <location>
        <begin position="55"/>
        <end position="72"/>
    </location>
</feature>
<organism evidence="2 3">
    <name type="scientific">Undibacterium flavidum</name>
    <dbReference type="NCBI Taxonomy" id="2762297"/>
    <lineage>
        <taxon>Bacteria</taxon>
        <taxon>Pseudomonadati</taxon>
        <taxon>Pseudomonadota</taxon>
        <taxon>Betaproteobacteria</taxon>
        <taxon>Burkholderiales</taxon>
        <taxon>Oxalobacteraceae</taxon>
        <taxon>Undibacterium</taxon>
    </lineage>
</organism>
<sequence>MKINAAILPLAIPSVAYASGGDILSLMWIELGLFIAILIFSFASKLALKYRATIFFTYVISVAIAIWLTSSMPYLDNLILINSTNFLLPIIACICLEVVR</sequence>
<proteinExistence type="predicted"/>
<feature type="transmembrane region" description="Helical" evidence="1">
    <location>
        <begin position="28"/>
        <end position="48"/>
    </location>
</feature>
<accession>A0ABR6Y7J1</accession>
<dbReference type="RefSeq" id="WP_186940573.1">
    <property type="nucleotide sequence ID" value="NZ_JACOGA010000002.1"/>
</dbReference>
<feature type="transmembrane region" description="Helical" evidence="1">
    <location>
        <begin position="78"/>
        <end position="99"/>
    </location>
</feature>
<dbReference type="Proteomes" id="UP000624279">
    <property type="component" value="Unassembled WGS sequence"/>
</dbReference>
<evidence type="ECO:0000313" key="2">
    <source>
        <dbReference type="EMBL" id="MBC3872584.1"/>
    </source>
</evidence>
<reference evidence="2 3" key="1">
    <citation type="submission" date="2020-08" db="EMBL/GenBank/DDBJ databases">
        <title>Novel species isolated from subtropical streams in China.</title>
        <authorList>
            <person name="Lu H."/>
        </authorList>
    </citation>
    <scope>NUCLEOTIDE SEQUENCE [LARGE SCALE GENOMIC DNA]</scope>
    <source>
        <strain evidence="2 3">LX15W</strain>
    </source>
</reference>
<keyword evidence="3" id="KW-1185">Reference proteome</keyword>
<keyword evidence="1" id="KW-0472">Membrane</keyword>
<name>A0ABR6Y7J1_9BURK</name>
<gene>
    <name evidence="2" type="ORF">H8K55_03205</name>
</gene>
<keyword evidence="1" id="KW-0812">Transmembrane</keyword>